<dbReference type="STRING" id="1123062.SAMN02745775_10555"/>
<dbReference type="Proteomes" id="UP000199473">
    <property type="component" value="Unassembled WGS sequence"/>
</dbReference>
<evidence type="ECO:0000313" key="3">
    <source>
        <dbReference type="Proteomes" id="UP000199473"/>
    </source>
</evidence>
<reference evidence="2 3" key="1">
    <citation type="submission" date="2016-10" db="EMBL/GenBank/DDBJ databases">
        <authorList>
            <person name="de Groot N.N."/>
        </authorList>
    </citation>
    <scope>NUCLEOTIDE SEQUENCE [LARGE SCALE GENOMIC DNA]</scope>
    <source>
        <strain evidence="2 3">DSM 19981</strain>
    </source>
</reference>
<name>A0A1I4B7Y5_9PROT</name>
<gene>
    <name evidence="2" type="ORF">SAMN02745775_10555</name>
</gene>
<evidence type="ECO:0000259" key="1">
    <source>
        <dbReference type="Pfam" id="PF14330"/>
    </source>
</evidence>
<proteinExistence type="predicted"/>
<dbReference type="EMBL" id="FOSQ01000005">
    <property type="protein sequence ID" value="SFK64854.1"/>
    <property type="molecule type" value="Genomic_DNA"/>
</dbReference>
<accession>A0A1I4B7Y5</accession>
<sequence length="103" mass="10886">MSGRRLIDIARVIRSKNAGPLHCTLDILFDDDATFREALASPAMTVEAMARLYGVSATTVEVIPYAAAHAIKVVLDRPVVAGSPGDSDVYGAQQHAPLLGVVL</sequence>
<feature type="domain" description="DUF4387" evidence="1">
    <location>
        <begin position="6"/>
        <end position="101"/>
    </location>
</feature>
<protein>
    <recommendedName>
        <fullName evidence="1">DUF4387 domain-containing protein</fullName>
    </recommendedName>
</protein>
<dbReference type="RefSeq" id="WP_092960594.1">
    <property type="nucleotide sequence ID" value="NZ_FOSQ01000005.1"/>
</dbReference>
<dbReference type="InterPro" id="IPR025496">
    <property type="entry name" value="DUF4387"/>
</dbReference>
<organism evidence="2 3">
    <name type="scientific">Falsiroseomonas stagni DSM 19981</name>
    <dbReference type="NCBI Taxonomy" id="1123062"/>
    <lineage>
        <taxon>Bacteria</taxon>
        <taxon>Pseudomonadati</taxon>
        <taxon>Pseudomonadota</taxon>
        <taxon>Alphaproteobacteria</taxon>
        <taxon>Acetobacterales</taxon>
        <taxon>Roseomonadaceae</taxon>
        <taxon>Falsiroseomonas</taxon>
    </lineage>
</organism>
<dbReference type="AlphaFoldDB" id="A0A1I4B7Y5"/>
<dbReference type="OrthoDB" id="9796125at2"/>
<dbReference type="Pfam" id="PF14330">
    <property type="entry name" value="DUF4387"/>
    <property type="match status" value="1"/>
</dbReference>
<evidence type="ECO:0000313" key="2">
    <source>
        <dbReference type="EMBL" id="SFK64854.1"/>
    </source>
</evidence>
<keyword evidence="3" id="KW-1185">Reference proteome</keyword>